<dbReference type="InterPro" id="IPR036938">
    <property type="entry name" value="PAP2/HPO_sf"/>
</dbReference>
<feature type="transmembrane region" description="Helical" evidence="1">
    <location>
        <begin position="159"/>
        <end position="178"/>
    </location>
</feature>
<dbReference type="Proteomes" id="UP000228767">
    <property type="component" value="Unassembled WGS sequence"/>
</dbReference>
<comment type="caution">
    <text evidence="3">The sequence shown here is derived from an EMBL/GenBank/DDBJ whole genome shotgun (WGS) entry which is preliminary data.</text>
</comment>
<dbReference type="SMART" id="SM00014">
    <property type="entry name" value="acidPPc"/>
    <property type="match status" value="1"/>
</dbReference>
<dbReference type="EMBL" id="PCYI01000013">
    <property type="protein sequence ID" value="PIR44983.1"/>
    <property type="molecule type" value="Genomic_DNA"/>
</dbReference>
<dbReference type="InterPro" id="IPR000326">
    <property type="entry name" value="PAP2/HPO"/>
</dbReference>
<name>A0A2H0REQ6_9BACT</name>
<dbReference type="PANTHER" id="PTHR14969:SF13">
    <property type="entry name" value="AT30094P"/>
    <property type="match status" value="1"/>
</dbReference>
<feature type="transmembrane region" description="Helical" evidence="1">
    <location>
        <begin position="60"/>
        <end position="79"/>
    </location>
</feature>
<keyword evidence="1" id="KW-0812">Transmembrane</keyword>
<feature type="transmembrane region" description="Helical" evidence="1">
    <location>
        <begin position="132"/>
        <end position="153"/>
    </location>
</feature>
<evidence type="ECO:0000256" key="1">
    <source>
        <dbReference type="SAM" id="Phobius"/>
    </source>
</evidence>
<gene>
    <name evidence="3" type="ORF">COV10_01855</name>
</gene>
<dbReference type="CDD" id="cd03392">
    <property type="entry name" value="PAP2_like_2"/>
    <property type="match status" value="1"/>
</dbReference>
<feature type="transmembrane region" description="Helical" evidence="1">
    <location>
        <begin position="30"/>
        <end position="53"/>
    </location>
</feature>
<dbReference type="AlphaFoldDB" id="A0A2H0REQ6"/>
<accession>A0A2H0REQ6</accession>
<protein>
    <recommendedName>
        <fullName evidence="2">Phosphatidic acid phosphatase type 2/haloperoxidase domain-containing protein</fullName>
    </recommendedName>
</protein>
<sequence length="186" mass="20810">MDYILRILSEVDAIVAGGFSEFVTPLMTRFFTTVTHLGDVETVAVFALMFAFYLWRKHRAYLLSFITIVGGSAASMWVLKELFARPRPIGALIMETGFAFPSGHATMAAAFFGFIIFTLMRVRSIQNWQRGIMILILAVWILLVGLSRVYLGVHHASDVMAGWLLGFIWILVVVRSCAKKSLSLAK</sequence>
<keyword evidence="1" id="KW-1133">Transmembrane helix</keyword>
<keyword evidence="1" id="KW-0472">Membrane</keyword>
<proteinExistence type="predicted"/>
<dbReference type="SUPFAM" id="SSF48317">
    <property type="entry name" value="Acid phosphatase/Vanadium-dependent haloperoxidase"/>
    <property type="match status" value="1"/>
</dbReference>
<dbReference type="Pfam" id="PF01569">
    <property type="entry name" value="PAP2"/>
    <property type="match status" value="1"/>
</dbReference>
<feature type="transmembrane region" description="Helical" evidence="1">
    <location>
        <begin position="99"/>
        <end position="120"/>
    </location>
</feature>
<evidence type="ECO:0000313" key="4">
    <source>
        <dbReference type="Proteomes" id="UP000228767"/>
    </source>
</evidence>
<evidence type="ECO:0000313" key="3">
    <source>
        <dbReference type="EMBL" id="PIR44983.1"/>
    </source>
</evidence>
<reference evidence="3 4" key="1">
    <citation type="submission" date="2017-09" db="EMBL/GenBank/DDBJ databases">
        <title>Depth-based differentiation of microbial function through sediment-hosted aquifers and enrichment of novel symbionts in the deep terrestrial subsurface.</title>
        <authorList>
            <person name="Probst A.J."/>
            <person name="Ladd B."/>
            <person name="Jarett J.K."/>
            <person name="Geller-Mcgrath D.E."/>
            <person name="Sieber C.M."/>
            <person name="Emerson J.B."/>
            <person name="Anantharaman K."/>
            <person name="Thomas B.C."/>
            <person name="Malmstrom R."/>
            <person name="Stieglmeier M."/>
            <person name="Klingl A."/>
            <person name="Woyke T."/>
            <person name="Ryan C.M."/>
            <person name="Banfield J.F."/>
        </authorList>
    </citation>
    <scope>NUCLEOTIDE SEQUENCE [LARGE SCALE GENOMIC DNA]</scope>
    <source>
        <strain evidence="3">CG10_big_fil_rev_8_21_14_0_10_51_16</strain>
    </source>
</reference>
<dbReference type="Gene3D" id="1.20.144.10">
    <property type="entry name" value="Phosphatidic acid phosphatase type 2/haloperoxidase"/>
    <property type="match status" value="2"/>
</dbReference>
<dbReference type="PANTHER" id="PTHR14969">
    <property type="entry name" value="SPHINGOSINE-1-PHOSPHATE PHOSPHOHYDROLASE"/>
    <property type="match status" value="1"/>
</dbReference>
<evidence type="ECO:0000259" key="2">
    <source>
        <dbReference type="SMART" id="SM00014"/>
    </source>
</evidence>
<feature type="domain" description="Phosphatidic acid phosphatase type 2/haloperoxidase" evidence="2">
    <location>
        <begin position="60"/>
        <end position="174"/>
    </location>
</feature>
<organism evidence="3 4">
    <name type="scientific">Candidatus Vogelbacteria bacterium CG10_big_fil_rev_8_21_14_0_10_51_16</name>
    <dbReference type="NCBI Taxonomy" id="1975045"/>
    <lineage>
        <taxon>Bacteria</taxon>
        <taxon>Candidatus Vogeliibacteriota</taxon>
    </lineage>
</organism>